<dbReference type="InterPro" id="IPR036873">
    <property type="entry name" value="Rhodanese-like_dom_sf"/>
</dbReference>
<feature type="domain" description="Rhodanese" evidence="1">
    <location>
        <begin position="59"/>
        <end position="147"/>
    </location>
</feature>
<dbReference type="Gene3D" id="3.40.250.10">
    <property type="entry name" value="Rhodanese-like domain"/>
    <property type="match status" value="1"/>
</dbReference>
<proteinExistence type="predicted"/>
<sequence>MISGFVKKYKNSSFTEYQVFSTAKISKPFDKKYIKLYSVMDRNEVKGVNVHELKEMMDNGEDYIIIDVREPDELEKCSLGGVNVPLGLIDKNTDQIPRDKPAVVLCRSGKRSYMAILFLQQEYEYENLYNLNGGIIAYARDIDKSMPLY</sequence>
<dbReference type="InterPro" id="IPR001763">
    <property type="entry name" value="Rhodanese-like_dom"/>
</dbReference>
<organism evidence="2">
    <name type="scientific">uncultured Aureispira sp</name>
    <dbReference type="NCBI Taxonomy" id="1331704"/>
    <lineage>
        <taxon>Bacteria</taxon>
        <taxon>Pseudomonadati</taxon>
        <taxon>Bacteroidota</taxon>
        <taxon>Saprospiria</taxon>
        <taxon>Saprospirales</taxon>
        <taxon>Saprospiraceae</taxon>
        <taxon>Aureispira</taxon>
        <taxon>environmental samples</taxon>
    </lineage>
</organism>
<protein>
    <submittedName>
        <fullName evidence="2">Rhodanese-related sulfurtransferase</fullName>
    </submittedName>
</protein>
<evidence type="ECO:0000259" key="1">
    <source>
        <dbReference type="PROSITE" id="PS50206"/>
    </source>
</evidence>
<dbReference type="AlphaFoldDB" id="A0A6S6S9S0"/>
<dbReference type="PANTHER" id="PTHR43031:SF1">
    <property type="entry name" value="PYRIDINE NUCLEOTIDE-DISULPHIDE OXIDOREDUCTASE"/>
    <property type="match status" value="1"/>
</dbReference>
<dbReference type="InterPro" id="IPR050229">
    <property type="entry name" value="GlpE_sulfurtransferase"/>
</dbReference>
<accession>A0A6S6S9S0</accession>
<dbReference type="PANTHER" id="PTHR43031">
    <property type="entry name" value="FAD-DEPENDENT OXIDOREDUCTASE"/>
    <property type="match status" value="1"/>
</dbReference>
<gene>
    <name evidence="2" type="ORF">HELGO_WM30926</name>
</gene>
<dbReference type="EMBL" id="CACVAQ010000063">
    <property type="protein sequence ID" value="CAA6801259.1"/>
    <property type="molecule type" value="Genomic_DNA"/>
</dbReference>
<keyword evidence="2" id="KW-0808">Transferase</keyword>
<dbReference type="PROSITE" id="PS50206">
    <property type="entry name" value="RHODANESE_3"/>
    <property type="match status" value="1"/>
</dbReference>
<dbReference type="GO" id="GO:0016740">
    <property type="term" value="F:transferase activity"/>
    <property type="evidence" value="ECO:0007669"/>
    <property type="project" value="UniProtKB-KW"/>
</dbReference>
<reference evidence="2" key="1">
    <citation type="submission" date="2020-01" db="EMBL/GenBank/DDBJ databases">
        <authorList>
            <person name="Meier V. D."/>
            <person name="Meier V D."/>
        </authorList>
    </citation>
    <scope>NUCLEOTIDE SEQUENCE</scope>
    <source>
        <strain evidence="2">HLG_WM_MAG_10</strain>
    </source>
</reference>
<name>A0A6S6S9S0_9BACT</name>
<dbReference type="SUPFAM" id="SSF52821">
    <property type="entry name" value="Rhodanese/Cell cycle control phosphatase"/>
    <property type="match status" value="1"/>
</dbReference>
<dbReference type="SMART" id="SM00450">
    <property type="entry name" value="RHOD"/>
    <property type="match status" value="1"/>
</dbReference>
<dbReference type="Pfam" id="PF00581">
    <property type="entry name" value="Rhodanese"/>
    <property type="match status" value="1"/>
</dbReference>
<evidence type="ECO:0000313" key="2">
    <source>
        <dbReference type="EMBL" id="CAA6801259.1"/>
    </source>
</evidence>